<dbReference type="Proteomes" id="UP000215767">
    <property type="component" value="Unassembled WGS sequence"/>
</dbReference>
<evidence type="ECO:0000256" key="3">
    <source>
        <dbReference type="SAM" id="SignalP"/>
    </source>
</evidence>
<sequence>MKTTRRDFFSVCGSVGALAGLPSFAWAQETPKKGGNVRFAVQNGSVSDTLDPAKGAHSGDWTKQFCVFNALTEFNDSLIPDLALAERLESTDGMNWHVTIRKGVQFHDGAELSADDVVYSLMRHKDPALASRAFSIAKEFADVKANGKYEVAITLVRPNFDFPSVLGASYFLIVKNGATDFAKPVGTGPFIVDNFTPGRGFSGKRNPNYWKPGLPHLDTVEIVSVPDNAARVNAVLAGDVDICSLVTHGYADQVKRSNSADLVVNKLGLYTDLILRQDNPIAGNADFVAAVRYMQDRKRMVDYVMRGYGLIGNDHPVAPWDPYYLEGLPQRAFDLDKAKFHMKKSGLAGQSLEVICQPGIAASVEGAQFLQGYGAAVGFNFKVKQVPTDGYWSTYWTKFPITYGSINNRPNVGMIFELFYTSTSTLNEAKWINPKMDQLLDAARAQGDFQKRKAIYGDMQVLAHESSGTVIPVFDMILDGVSKKVRGYKPNPSGMSMGYRFAEAVWRA</sequence>
<dbReference type="EMBL" id="NEVS01000004">
    <property type="protein sequence ID" value="OZI61857.1"/>
    <property type="molecule type" value="Genomic_DNA"/>
</dbReference>
<protein>
    <submittedName>
        <fullName evidence="5">ABC transporter substrate-binding protein</fullName>
    </submittedName>
</protein>
<dbReference type="InterPro" id="IPR039424">
    <property type="entry name" value="SBP_5"/>
</dbReference>
<dbReference type="Gene3D" id="3.10.105.10">
    <property type="entry name" value="Dipeptide-binding Protein, Domain 3"/>
    <property type="match status" value="1"/>
</dbReference>
<dbReference type="InterPro" id="IPR000914">
    <property type="entry name" value="SBP_5_dom"/>
</dbReference>
<evidence type="ECO:0000313" key="5">
    <source>
        <dbReference type="EMBL" id="OZI61857.1"/>
    </source>
</evidence>
<accession>A0A261UJZ4</accession>
<feature type="signal peptide" evidence="3">
    <location>
        <begin position="1"/>
        <end position="27"/>
    </location>
</feature>
<evidence type="ECO:0000313" key="6">
    <source>
        <dbReference type="Proteomes" id="UP000215767"/>
    </source>
</evidence>
<name>A0A261UJZ4_9BORD</name>
<dbReference type="Pfam" id="PF00496">
    <property type="entry name" value="SBP_bac_5"/>
    <property type="match status" value="1"/>
</dbReference>
<dbReference type="AlphaFoldDB" id="A0A261UJZ4"/>
<dbReference type="PANTHER" id="PTHR30290:SF38">
    <property type="entry name" value="D,D-DIPEPTIDE-BINDING PERIPLASMIC PROTEIN DDPA-RELATED"/>
    <property type="match status" value="1"/>
</dbReference>
<dbReference type="GO" id="GO:1904680">
    <property type="term" value="F:peptide transmembrane transporter activity"/>
    <property type="evidence" value="ECO:0007669"/>
    <property type="project" value="TreeGrafter"/>
</dbReference>
<evidence type="ECO:0000256" key="2">
    <source>
        <dbReference type="ARBA" id="ARBA00022729"/>
    </source>
</evidence>
<reference evidence="6" key="1">
    <citation type="submission" date="2017-05" db="EMBL/GenBank/DDBJ databases">
        <title>Complete and WGS of Bordetella genogroups.</title>
        <authorList>
            <person name="Spilker T."/>
            <person name="Lipuma J."/>
        </authorList>
    </citation>
    <scope>NUCLEOTIDE SEQUENCE [LARGE SCALE GENOMIC DNA]</scope>
    <source>
        <strain evidence="6">AU8856</strain>
    </source>
</reference>
<dbReference type="CDD" id="cd08503">
    <property type="entry name" value="PBP2_NikA_DppA_OppA_like_17"/>
    <property type="match status" value="1"/>
</dbReference>
<dbReference type="InterPro" id="IPR006311">
    <property type="entry name" value="TAT_signal"/>
</dbReference>
<dbReference type="InterPro" id="IPR030678">
    <property type="entry name" value="Peptide/Ni-bd"/>
</dbReference>
<dbReference type="OrthoDB" id="9801799at2"/>
<comment type="similarity">
    <text evidence="1">Belongs to the bacterial solute-binding protein 5 family.</text>
</comment>
<dbReference type="PROSITE" id="PS51318">
    <property type="entry name" value="TAT"/>
    <property type="match status" value="1"/>
</dbReference>
<keyword evidence="2 3" id="KW-0732">Signal</keyword>
<comment type="caution">
    <text evidence="5">The sequence shown here is derived from an EMBL/GenBank/DDBJ whole genome shotgun (WGS) entry which is preliminary data.</text>
</comment>
<proteinExistence type="inferred from homology"/>
<gene>
    <name evidence="5" type="ORF">CAL28_21685</name>
</gene>
<dbReference type="GO" id="GO:0043190">
    <property type="term" value="C:ATP-binding cassette (ABC) transporter complex"/>
    <property type="evidence" value="ECO:0007669"/>
    <property type="project" value="InterPro"/>
</dbReference>
<dbReference type="GO" id="GO:0030288">
    <property type="term" value="C:outer membrane-bounded periplasmic space"/>
    <property type="evidence" value="ECO:0007669"/>
    <property type="project" value="UniProtKB-ARBA"/>
</dbReference>
<keyword evidence="6" id="KW-1185">Reference proteome</keyword>
<evidence type="ECO:0000256" key="1">
    <source>
        <dbReference type="ARBA" id="ARBA00005695"/>
    </source>
</evidence>
<dbReference type="Gene3D" id="3.40.190.10">
    <property type="entry name" value="Periplasmic binding protein-like II"/>
    <property type="match status" value="1"/>
</dbReference>
<dbReference type="PANTHER" id="PTHR30290">
    <property type="entry name" value="PERIPLASMIC BINDING COMPONENT OF ABC TRANSPORTER"/>
    <property type="match status" value="1"/>
</dbReference>
<dbReference type="PIRSF" id="PIRSF002741">
    <property type="entry name" value="MppA"/>
    <property type="match status" value="1"/>
</dbReference>
<dbReference type="RefSeq" id="WP_094843245.1">
    <property type="nucleotide sequence ID" value="NZ_NEVS01000004.1"/>
</dbReference>
<dbReference type="SUPFAM" id="SSF53850">
    <property type="entry name" value="Periplasmic binding protein-like II"/>
    <property type="match status" value="1"/>
</dbReference>
<organism evidence="5 6">
    <name type="scientific">Bordetella genomosp. 11</name>
    <dbReference type="NCBI Taxonomy" id="1416808"/>
    <lineage>
        <taxon>Bacteria</taxon>
        <taxon>Pseudomonadati</taxon>
        <taxon>Pseudomonadota</taxon>
        <taxon>Betaproteobacteria</taxon>
        <taxon>Burkholderiales</taxon>
        <taxon>Alcaligenaceae</taxon>
        <taxon>Bordetella</taxon>
    </lineage>
</organism>
<evidence type="ECO:0000259" key="4">
    <source>
        <dbReference type="Pfam" id="PF00496"/>
    </source>
</evidence>
<feature type="domain" description="Solute-binding protein family 5" evidence="4">
    <location>
        <begin position="83"/>
        <end position="420"/>
    </location>
</feature>
<feature type="chain" id="PRO_5012221459" evidence="3">
    <location>
        <begin position="28"/>
        <end position="508"/>
    </location>
</feature>
<dbReference type="GO" id="GO:0015833">
    <property type="term" value="P:peptide transport"/>
    <property type="evidence" value="ECO:0007669"/>
    <property type="project" value="TreeGrafter"/>
</dbReference>